<keyword evidence="2" id="KW-1185">Reference proteome</keyword>
<evidence type="ECO:0000313" key="2">
    <source>
        <dbReference type="Proteomes" id="UP000233551"/>
    </source>
</evidence>
<evidence type="ECO:0000313" key="1">
    <source>
        <dbReference type="EMBL" id="PKI72315.1"/>
    </source>
</evidence>
<comment type="caution">
    <text evidence="1">The sequence shown here is derived from an EMBL/GenBank/DDBJ whole genome shotgun (WGS) entry which is preliminary data.</text>
</comment>
<dbReference type="EMBL" id="PGOL01000329">
    <property type="protein sequence ID" value="PKI72315.1"/>
    <property type="molecule type" value="Genomic_DNA"/>
</dbReference>
<name>A0A2I0KV21_PUNGR</name>
<organism evidence="1 2">
    <name type="scientific">Punica granatum</name>
    <name type="common">Pomegranate</name>
    <dbReference type="NCBI Taxonomy" id="22663"/>
    <lineage>
        <taxon>Eukaryota</taxon>
        <taxon>Viridiplantae</taxon>
        <taxon>Streptophyta</taxon>
        <taxon>Embryophyta</taxon>
        <taxon>Tracheophyta</taxon>
        <taxon>Spermatophyta</taxon>
        <taxon>Magnoliopsida</taxon>
        <taxon>eudicotyledons</taxon>
        <taxon>Gunneridae</taxon>
        <taxon>Pentapetalae</taxon>
        <taxon>rosids</taxon>
        <taxon>malvids</taxon>
        <taxon>Myrtales</taxon>
        <taxon>Lythraceae</taxon>
        <taxon>Punica</taxon>
    </lineage>
</organism>
<gene>
    <name evidence="1" type="ORF">CRG98_007295</name>
</gene>
<dbReference type="Proteomes" id="UP000233551">
    <property type="component" value="Unassembled WGS sequence"/>
</dbReference>
<evidence type="ECO:0008006" key="3">
    <source>
        <dbReference type="Google" id="ProtNLM"/>
    </source>
</evidence>
<reference evidence="1 2" key="1">
    <citation type="submission" date="2017-11" db="EMBL/GenBank/DDBJ databases">
        <title>De-novo sequencing of pomegranate (Punica granatum L.) genome.</title>
        <authorList>
            <person name="Akparov Z."/>
            <person name="Amiraslanov A."/>
            <person name="Hajiyeva S."/>
            <person name="Abbasov M."/>
            <person name="Kaur K."/>
            <person name="Hamwieh A."/>
            <person name="Solovyev V."/>
            <person name="Salamov A."/>
            <person name="Braich B."/>
            <person name="Kosarev P."/>
            <person name="Mahmoud A."/>
            <person name="Hajiyev E."/>
            <person name="Babayeva S."/>
            <person name="Izzatullayeva V."/>
            <person name="Mammadov A."/>
            <person name="Mammadov A."/>
            <person name="Sharifova S."/>
            <person name="Ojaghi J."/>
            <person name="Eynullazada K."/>
            <person name="Bayramov B."/>
            <person name="Abdulazimova A."/>
            <person name="Shahmuradov I."/>
        </authorList>
    </citation>
    <scope>NUCLEOTIDE SEQUENCE [LARGE SCALE GENOMIC DNA]</scope>
    <source>
        <strain evidence="2">cv. AG2017</strain>
        <tissue evidence="1">Leaf</tissue>
    </source>
</reference>
<accession>A0A2I0KV21</accession>
<sequence length="176" mass="20201">MLPQSITFSLDRLNRDFWWGSSSEKRRMHLVNRDTVILPKADCGLGSANWKALRVELLAWDRGSKWAIDNGSRVNLWNDTWFDNRPLRDCIQGPLPQAETSRTVRTIISSSRSWDFNNIPFLCPPDIRKAITSIPLSSSTNHEDRFVWGLTNNGYFSTKIPYYALLNCPNLSPKAD</sequence>
<proteinExistence type="predicted"/>
<protein>
    <recommendedName>
        <fullName evidence="3">Reverse transcriptase zinc-binding domain-containing protein</fullName>
    </recommendedName>
</protein>
<dbReference type="AlphaFoldDB" id="A0A2I0KV21"/>